<dbReference type="InterPro" id="IPR013078">
    <property type="entry name" value="His_Pase_superF_clade-1"/>
</dbReference>
<dbReference type="GO" id="GO:0005737">
    <property type="term" value="C:cytoplasm"/>
    <property type="evidence" value="ECO:0007669"/>
    <property type="project" value="TreeGrafter"/>
</dbReference>
<evidence type="ECO:0000313" key="3">
    <source>
        <dbReference type="EMBL" id="AFL49209.1"/>
    </source>
</evidence>
<evidence type="ECO:0000313" key="4">
    <source>
        <dbReference type="Proteomes" id="UP000006180"/>
    </source>
</evidence>
<organism evidence="3 4">
    <name type="scientific">Sinorhizobium fredii (strain USDA 257)</name>
    <dbReference type="NCBI Taxonomy" id="1185652"/>
    <lineage>
        <taxon>Bacteria</taxon>
        <taxon>Pseudomonadati</taxon>
        <taxon>Pseudomonadota</taxon>
        <taxon>Alphaproteobacteria</taxon>
        <taxon>Hyphomicrobiales</taxon>
        <taxon>Rhizobiaceae</taxon>
        <taxon>Sinorhizobium/Ensifer group</taxon>
        <taxon>Sinorhizobium</taxon>
    </lineage>
</organism>
<gene>
    <name evidence="3" type="primary">gpmB</name>
    <name evidence="3" type="ORF">USDA257_c06140</name>
</gene>
<dbReference type="eggNOG" id="COG0406">
    <property type="taxonomic scope" value="Bacteria"/>
</dbReference>
<dbReference type="HOGENOM" id="CLU_033323_9_1_5"/>
<dbReference type="Proteomes" id="UP000006180">
    <property type="component" value="Chromosome"/>
</dbReference>
<evidence type="ECO:0000256" key="2">
    <source>
        <dbReference type="PIRSR" id="PIRSR613078-2"/>
    </source>
</evidence>
<evidence type="ECO:0000256" key="1">
    <source>
        <dbReference type="PIRSR" id="PIRSR613078-1"/>
    </source>
</evidence>
<dbReference type="PANTHER" id="PTHR48100:SF59">
    <property type="entry name" value="ADENOSYLCOBALAMIN_ALPHA-RIBAZOLE PHOSPHATASE"/>
    <property type="match status" value="1"/>
</dbReference>
<dbReference type="InterPro" id="IPR001345">
    <property type="entry name" value="PG/BPGM_mutase_AS"/>
</dbReference>
<dbReference type="InterPro" id="IPR050275">
    <property type="entry name" value="PGM_Phosphatase"/>
</dbReference>
<dbReference type="CDD" id="cd07067">
    <property type="entry name" value="HP_PGM_like"/>
    <property type="match status" value="1"/>
</dbReference>
<dbReference type="KEGG" id="sfd:USDA257_c06140"/>
<dbReference type="SMART" id="SM00855">
    <property type="entry name" value="PGAM"/>
    <property type="match status" value="1"/>
</dbReference>
<name>I3X003_SINF2</name>
<sequence length="237" mass="26506">MLLACNCLIPYTEFDLRSAGHDSGLRVPDKTRPRWAASSGVKPVLIYMVRHGQTDWNAESRLQGQKDIPLNETGRQQATGNGAALGEILGRDAAGFDFVSSPLGRTRDTMERLRRAMGLDPFNYRTDERLKEVSFGAWEGFTLGELKRRVPERIAARRVAKWDFIPPGEDAESYEILSWRVGAWLKDVRKPTVCVSHGGVIRTLFKLLGEMEPDEAAAAAIPQDRLLKIVDGSINWL</sequence>
<dbReference type="InterPro" id="IPR029033">
    <property type="entry name" value="His_PPase_superfam"/>
</dbReference>
<dbReference type="PANTHER" id="PTHR48100">
    <property type="entry name" value="BROAD-SPECIFICITY PHOSPHATASE YOR283W-RELATED"/>
    <property type="match status" value="1"/>
</dbReference>
<feature type="binding site" evidence="2">
    <location>
        <position position="105"/>
    </location>
    <ligand>
        <name>substrate</name>
    </ligand>
</feature>
<dbReference type="PATRIC" id="fig|1185652.3.peg.634"/>
<dbReference type="STRING" id="1185652.USDA257_c06140"/>
<reference evidence="3 4" key="1">
    <citation type="journal article" date="2012" name="J. Bacteriol.">
        <title>Complete genome sequence of the broad-host-range strain Sinorhizobium fredii USDA257.</title>
        <authorList>
            <person name="Schuldes J."/>
            <person name="Rodriguez Orbegoso M."/>
            <person name="Schmeisser C."/>
            <person name="Krishnan H.B."/>
            <person name="Daniel R."/>
            <person name="Streit W.R."/>
        </authorList>
    </citation>
    <scope>NUCLEOTIDE SEQUENCE [LARGE SCALE GENOMIC DNA]</scope>
    <source>
        <strain evidence="3 4">USDA 257</strain>
    </source>
</reference>
<protein>
    <submittedName>
        <fullName evidence="3">Phosphoglycerate mutase GpmB</fullName>
    </submittedName>
</protein>
<dbReference type="PROSITE" id="PS00175">
    <property type="entry name" value="PG_MUTASE"/>
    <property type="match status" value="1"/>
</dbReference>
<dbReference type="Gene3D" id="3.40.50.1240">
    <property type="entry name" value="Phosphoglycerate mutase-like"/>
    <property type="match status" value="1"/>
</dbReference>
<feature type="active site" description="Tele-phosphohistidine intermediate" evidence="1">
    <location>
        <position position="51"/>
    </location>
</feature>
<dbReference type="SUPFAM" id="SSF53254">
    <property type="entry name" value="Phosphoglycerate mutase-like"/>
    <property type="match status" value="1"/>
</dbReference>
<feature type="active site" description="Proton donor/acceptor" evidence="1">
    <location>
        <position position="132"/>
    </location>
</feature>
<accession>I3X003</accession>
<dbReference type="EMBL" id="CP003563">
    <property type="protein sequence ID" value="AFL49209.1"/>
    <property type="molecule type" value="Genomic_DNA"/>
</dbReference>
<dbReference type="Pfam" id="PF00300">
    <property type="entry name" value="His_Phos_1"/>
    <property type="match status" value="1"/>
</dbReference>
<dbReference type="AlphaFoldDB" id="I3X003"/>
<proteinExistence type="predicted"/>
<dbReference type="GO" id="GO:0016791">
    <property type="term" value="F:phosphatase activity"/>
    <property type="evidence" value="ECO:0007669"/>
    <property type="project" value="TreeGrafter"/>
</dbReference>
<feature type="binding site" evidence="2">
    <location>
        <begin position="50"/>
        <end position="57"/>
    </location>
    <ligand>
        <name>substrate</name>
    </ligand>
</feature>